<proteinExistence type="predicted"/>
<dbReference type="Gene3D" id="3.20.20.30">
    <property type="entry name" value="Luciferase-like domain"/>
    <property type="match status" value="1"/>
</dbReference>
<dbReference type="Proteomes" id="UP001500618">
    <property type="component" value="Unassembled WGS sequence"/>
</dbReference>
<dbReference type="InterPro" id="IPR050564">
    <property type="entry name" value="F420-G6PD/mer"/>
</dbReference>
<accession>A0ABN2GTI9</accession>
<dbReference type="SUPFAM" id="SSF51679">
    <property type="entry name" value="Bacterial luciferase-like"/>
    <property type="match status" value="1"/>
</dbReference>
<evidence type="ECO:0000259" key="1">
    <source>
        <dbReference type="Pfam" id="PF00296"/>
    </source>
</evidence>
<dbReference type="PANTHER" id="PTHR43244">
    <property type="match status" value="1"/>
</dbReference>
<organism evidence="2 3">
    <name type="scientific">Fodinicola feengrottensis</name>
    <dbReference type="NCBI Taxonomy" id="435914"/>
    <lineage>
        <taxon>Bacteria</taxon>
        <taxon>Bacillati</taxon>
        <taxon>Actinomycetota</taxon>
        <taxon>Actinomycetes</taxon>
        <taxon>Mycobacteriales</taxon>
        <taxon>Fodinicola</taxon>
    </lineage>
</organism>
<reference evidence="2 3" key="1">
    <citation type="journal article" date="2019" name="Int. J. Syst. Evol. Microbiol.">
        <title>The Global Catalogue of Microorganisms (GCM) 10K type strain sequencing project: providing services to taxonomists for standard genome sequencing and annotation.</title>
        <authorList>
            <consortium name="The Broad Institute Genomics Platform"/>
            <consortium name="The Broad Institute Genome Sequencing Center for Infectious Disease"/>
            <person name="Wu L."/>
            <person name="Ma J."/>
        </authorList>
    </citation>
    <scope>NUCLEOTIDE SEQUENCE [LARGE SCALE GENOMIC DNA]</scope>
    <source>
        <strain evidence="2 3">JCM 14718</strain>
    </source>
</reference>
<feature type="domain" description="Luciferase-like" evidence="1">
    <location>
        <begin position="18"/>
        <end position="206"/>
    </location>
</feature>
<dbReference type="PANTHER" id="PTHR43244:SF2">
    <property type="entry name" value="CONSERVED HYPOTHETICAL ALANINE AND PROLINE-RICH PROTEIN"/>
    <property type="match status" value="1"/>
</dbReference>
<dbReference type="EMBL" id="BAAANY010000009">
    <property type="protein sequence ID" value="GAA1676272.1"/>
    <property type="molecule type" value="Genomic_DNA"/>
</dbReference>
<keyword evidence="3" id="KW-1185">Reference proteome</keyword>
<dbReference type="InterPro" id="IPR011251">
    <property type="entry name" value="Luciferase-like_dom"/>
</dbReference>
<comment type="caution">
    <text evidence="2">The sequence shown here is derived from an EMBL/GenBank/DDBJ whole genome shotgun (WGS) entry which is preliminary data.</text>
</comment>
<name>A0ABN2GTI9_9ACTN</name>
<evidence type="ECO:0000313" key="2">
    <source>
        <dbReference type="EMBL" id="GAA1676272.1"/>
    </source>
</evidence>
<gene>
    <name evidence="2" type="ORF">GCM10009765_27040</name>
</gene>
<dbReference type="InterPro" id="IPR036661">
    <property type="entry name" value="Luciferase-like_sf"/>
</dbReference>
<protein>
    <submittedName>
        <fullName evidence="2">LLM class flavin-dependent oxidoreductase</fullName>
    </submittedName>
</protein>
<evidence type="ECO:0000313" key="3">
    <source>
        <dbReference type="Proteomes" id="UP001500618"/>
    </source>
</evidence>
<sequence length="273" mass="29308">MTTRPFRFAAVRSPRGDGAQWRATGQQVEQLGYSTLLMPDGVHWLSPIPSLAVAAGATTTLRVGTFVLAASLRTPRSAAWDAHTMTVVTDGRFDFGIGVGRPSMKEESAVLGMPYGTGGERLEQVAQAIRHVRELDGDARTPVMMAISGAPKARALAAAEADSIQLAVNPVLPEAELAEVVAGIREAAGDRADQIEIGANIFAVNSELPPEMENFLGTTTKALIEHNSVSYLRGDVSEMADELERRREATGLSYFTVHCYEDFAPVLEKLAGR</sequence>
<dbReference type="Pfam" id="PF00296">
    <property type="entry name" value="Bac_luciferase"/>
    <property type="match status" value="1"/>
</dbReference>
<dbReference type="RefSeq" id="WP_344310322.1">
    <property type="nucleotide sequence ID" value="NZ_BAAANY010000009.1"/>
</dbReference>